<feature type="signal peptide" evidence="1">
    <location>
        <begin position="1"/>
        <end position="22"/>
    </location>
</feature>
<keyword evidence="1" id="KW-0732">Signal</keyword>
<reference evidence="2 3" key="1">
    <citation type="submission" date="2020-02" db="EMBL/GenBank/DDBJ databases">
        <title>Whole-genome analyses of novel actinobacteria.</title>
        <authorList>
            <person name="Sahin N."/>
            <person name="Tatar D."/>
        </authorList>
    </citation>
    <scope>NUCLEOTIDE SEQUENCE [LARGE SCALE GENOMIC DNA]</scope>
    <source>
        <strain evidence="2 3">SB3404</strain>
    </source>
</reference>
<evidence type="ECO:0008006" key="4">
    <source>
        <dbReference type="Google" id="ProtNLM"/>
    </source>
</evidence>
<dbReference type="RefSeq" id="WP_165297018.1">
    <property type="nucleotide sequence ID" value="NZ_JAAKZZ010000016.1"/>
</dbReference>
<gene>
    <name evidence="2" type="ORF">G5C65_03115</name>
</gene>
<evidence type="ECO:0000313" key="3">
    <source>
        <dbReference type="Proteomes" id="UP000477722"/>
    </source>
</evidence>
<evidence type="ECO:0000256" key="1">
    <source>
        <dbReference type="SAM" id="SignalP"/>
    </source>
</evidence>
<feature type="chain" id="PRO_5039336073" description="Lipoprotein" evidence="1">
    <location>
        <begin position="23"/>
        <end position="211"/>
    </location>
</feature>
<protein>
    <recommendedName>
        <fullName evidence="4">Lipoprotein</fullName>
    </recommendedName>
</protein>
<dbReference type="EMBL" id="JAAKZZ010000016">
    <property type="protein sequence ID" value="NGO67360.1"/>
    <property type="molecule type" value="Genomic_DNA"/>
</dbReference>
<keyword evidence="3" id="KW-1185">Reference proteome</keyword>
<dbReference type="Proteomes" id="UP000477722">
    <property type="component" value="Unassembled WGS sequence"/>
</dbReference>
<comment type="caution">
    <text evidence="2">The sequence shown here is derived from an EMBL/GenBank/DDBJ whole genome shotgun (WGS) entry which is preliminary data.</text>
</comment>
<evidence type="ECO:0000313" key="2">
    <source>
        <dbReference type="EMBL" id="NGO67360.1"/>
    </source>
</evidence>
<dbReference type="AlphaFoldDB" id="A0A6G4WRU9"/>
<name>A0A6G4WRU9_9ACTN</name>
<sequence length="211" mass="22077">MRVHAVRAAVLAAGCAMVLALAANGCTGPPRPADAAPPAGASRGPESGPAAVFLARDACSTGNRQRVEEVGCDSERASAIVLARHEGPRERGPRCPERTDYVLVISERRPDADEDGDGTVLRGYACMRSLEPPHPGDPGGGGGPRTIVGDCVRADGRRSVVRETPCDARDGRHAPEYRVVRQVAHRDRCPPGTALYVDLGGSTPVGCAERV</sequence>
<accession>A0A6G4WRU9</accession>
<proteinExistence type="predicted"/>
<organism evidence="2 3">
    <name type="scientific">Streptomyces boncukensis</name>
    <dbReference type="NCBI Taxonomy" id="2711219"/>
    <lineage>
        <taxon>Bacteria</taxon>
        <taxon>Bacillati</taxon>
        <taxon>Actinomycetota</taxon>
        <taxon>Actinomycetes</taxon>
        <taxon>Kitasatosporales</taxon>
        <taxon>Streptomycetaceae</taxon>
        <taxon>Streptomyces</taxon>
    </lineage>
</organism>